<reference evidence="2 3" key="1">
    <citation type="submission" date="2017-12" db="EMBL/GenBank/DDBJ databases">
        <title>Complete genome sequence of Spiroplasma floricola 23-6 (ATCC 29989).</title>
        <authorList>
            <person name="Tsai Y.-M."/>
            <person name="Wu P.-S."/>
            <person name="Lo W.-S."/>
            <person name="Kuo C.-H."/>
        </authorList>
    </citation>
    <scope>NUCLEOTIDE SEQUENCE [LARGE SCALE GENOMIC DNA]</scope>
    <source>
        <strain evidence="2 3">23-6</strain>
    </source>
</reference>
<feature type="signal peptide" evidence="1">
    <location>
        <begin position="1"/>
        <end position="23"/>
    </location>
</feature>
<sequence length="625" mass="72826">MKKLLSLLGTVTLIATSTSTVIACGKKTETKDSSKDKEPGNDNLAQVIQDFQNDVTKIYDNHINTEVFSQLIGLAETEKNHLFIKKDNIKTYSKKENEIKAENKKQIENDINVILKTKLLEEKLNELKKVNKYKIILDEVDSIFKGVEVIYNDNFKIDSGALSQGVFIGKFIVEFKININYKGKNDIEKFEIKDTLKYTSTDSEAFKLAGEQMQEKIAKEFFLSEETKNFSNFKWNEIKNDKQDWEAFGDYSENIKKYVNSNNTYSQNLISFIKKNYFKNFENLNMNFSKQSIYKEGTFENNFLTAFENKNMKSFNNFSNSKEKSQKMFELIFRKDTNSQESKQILNDIYLTSSNKQEWSKEWNQLKDNYFKEMKFSENEINNIKKFDSYKSSIANFKLKITGLSIKLGDDQNSYIHELPDFNLISSYSYNSQTEINWDMLKELILKNIVKNIQDFYGIDTDFKYPDFQSKDNYLFNLKNKELIDILKNSGAAKNEIHSIAILNMILSGNSKGTYYYNTTNSLKSLLEKLNFTSFISKNNRNKKYFFNLNNLENIKDDDSTGTSTKVFQDNKDIIVLNKTGLTFKNNNLLKSLSFEMGYLKFAINIEDLLINKNGDTKEIIKFVE</sequence>
<dbReference type="EMBL" id="CP025057">
    <property type="protein sequence ID" value="AUB31619.1"/>
    <property type="molecule type" value="Genomic_DNA"/>
</dbReference>
<dbReference type="RefSeq" id="WP_100916602.1">
    <property type="nucleotide sequence ID" value="NZ_CP025057.1"/>
</dbReference>
<gene>
    <name evidence="2" type="ORF">SFLOR_v1c05670</name>
</gene>
<evidence type="ECO:0008006" key="4">
    <source>
        <dbReference type="Google" id="ProtNLM"/>
    </source>
</evidence>
<keyword evidence="1" id="KW-0732">Signal</keyword>
<dbReference type="AlphaFoldDB" id="A0A2K8SDU4"/>
<dbReference type="OrthoDB" id="387107at2"/>
<protein>
    <recommendedName>
        <fullName evidence="4">Lipoprotein</fullName>
    </recommendedName>
</protein>
<dbReference type="KEGG" id="sfz:SFLOR_v1c05670"/>
<keyword evidence="3" id="KW-1185">Reference proteome</keyword>
<organism evidence="2 3">
    <name type="scientific">Spiroplasma floricola 23-6</name>
    <dbReference type="NCBI Taxonomy" id="1336749"/>
    <lineage>
        <taxon>Bacteria</taxon>
        <taxon>Bacillati</taxon>
        <taxon>Mycoplasmatota</taxon>
        <taxon>Mollicutes</taxon>
        <taxon>Entomoplasmatales</taxon>
        <taxon>Spiroplasmataceae</taxon>
        <taxon>Spiroplasma</taxon>
    </lineage>
</organism>
<dbReference type="Proteomes" id="UP000231823">
    <property type="component" value="Chromosome"/>
</dbReference>
<dbReference type="NCBIfam" id="NF038029">
    <property type="entry name" value="LP_plasma"/>
    <property type="match status" value="1"/>
</dbReference>
<evidence type="ECO:0000256" key="1">
    <source>
        <dbReference type="SAM" id="SignalP"/>
    </source>
</evidence>
<accession>A0A2K8SDU4</accession>
<proteinExistence type="predicted"/>
<name>A0A2K8SDU4_9MOLU</name>
<dbReference type="PROSITE" id="PS51257">
    <property type="entry name" value="PROKAR_LIPOPROTEIN"/>
    <property type="match status" value="1"/>
</dbReference>
<dbReference type="InterPro" id="IPR054816">
    <property type="entry name" value="Lipoprotein_mollicutes-type_CS"/>
</dbReference>
<evidence type="ECO:0000313" key="3">
    <source>
        <dbReference type="Proteomes" id="UP000231823"/>
    </source>
</evidence>
<evidence type="ECO:0000313" key="2">
    <source>
        <dbReference type="EMBL" id="AUB31619.1"/>
    </source>
</evidence>
<feature type="chain" id="PRO_5014810701" description="Lipoprotein" evidence="1">
    <location>
        <begin position="24"/>
        <end position="625"/>
    </location>
</feature>